<reference evidence="7 8" key="1">
    <citation type="submission" date="2021-01" db="EMBL/GenBank/DDBJ databases">
        <title>Genomic Encyclopedia of Type Strains, Phase IV (KMG-IV): sequencing the most valuable type-strain genomes for metagenomic binning, comparative biology and taxonomic classification.</title>
        <authorList>
            <person name="Goeker M."/>
        </authorList>
    </citation>
    <scope>NUCLEOTIDE SEQUENCE [LARGE SCALE GENOMIC DNA]</scope>
    <source>
        <strain evidence="7 8">DSM 104297</strain>
    </source>
</reference>
<keyword evidence="8" id="KW-1185">Reference proteome</keyword>
<dbReference type="EMBL" id="JAFBFC010000003">
    <property type="protein sequence ID" value="MBM7703347.1"/>
    <property type="molecule type" value="Genomic_DNA"/>
</dbReference>
<name>A0ABS2QWL8_9BACI</name>
<sequence>MATVLSKRFIIISFVIFLLALLAFYILPLSVPLIVAFITALFLEPAVRLLQERFSFKRQLAVLTTFLIFLLLLGLCAYFISTKVITEVVQVAQNTPMYINEINNLWLQMKINLTHAAQNLPPGFVDEASRQVDDFLNKIRVDLASYLNIENVKSIITNIPNFLVSFLVYLIALFLFMIDLPKLKEKFYSHLTEKTADKVQFMSSRLSHVVFGFCKAQFLVSVLIFVVTLIGLFIIAPEIALVMSFVIWIIDLIPIIGSIVILAPWSLFHLAAGNVALGTKLAILAAILLIIRRTVEPKIMGSHIGLSPLSTLITMFLGLKLFGILGFIIGPLTLIAFNSAREAGIIKTKFKI</sequence>
<dbReference type="Proteomes" id="UP000809829">
    <property type="component" value="Unassembled WGS sequence"/>
</dbReference>
<dbReference type="NCBIfam" id="TIGR02872">
    <property type="entry name" value="spore_ytvI"/>
    <property type="match status" value="1"/>
</dbReference>
<evidence type="ECO:0000256" key="2">
    <source>
        <dbReference type="ARBA" id="ARBA00009773"/>
    </source>
</evidence>
<evidence type="ECO:0000256" key="5">
    <source>
        <dbReference type="ARBA" id="ARBA00023136"/>
    </source>
</evidence>
<feature type="transmembrane region" description="Helical" evidence="6">
    <location>
        <begin position="9"/>
        <end position="27"/>
    </location>
</feature>
<comment type="subcellular location">
    <subcellularLocation>
        <location evidence="1">Membrane</location>
        <topology evidence="1">Multi-pass membrane protein</topology>
    </subcellularLocation>
</comment>
<dbReference type="InterPro" id="IPR014227">
    <property type="entry name" value="YtvI-like"/>
</dbReference>
<comment type="caution">
    <text evidence="7">The sequence shown here is derived from an EMBL/GenBank/DDBJ whole genome shotgun (WGS) entry which is preliminary data.</text>
</comment>
<organism evidence="7 8">
    <name type="scientific">Priestia iocasae</name>
    <dbReference type="NCBI Taxonomy" id="2291674"/>
    <lineage>
        <taxon>Bacteria</taxon>
        <taxon>Bacillati</taxon>
        <taxon>Bacillota</taxon>
        <taxon>Bacilli</taxon>
        <taxon>Bacillales</taxon>
        <taxon>Bacillaceae</taxon>
        <taxon>Priestia</taxon>
    </lineage>
</organism>
<evidence type="ECO:0000256" key="4">
    <source>
        <dbReference type="ARBA" id="ARBA00022989"/>
    </source>
</evidence>
<evidence type="ECO:0000256" key="3">
    <source>
        <dbReference type="ARBA" id="ARBA00022692"/>
    </source>
</evidence>
<keyword evidence="3 6" id="KW-0812">Transmembrane</keyword>
<evidence type="ECO:0000313" key="8">
    <source>
        <dbReference type="Proteomes" id="UP000809829"/>
    </source>
</evidence>
<dbReference type="RefSeq" id="WP_205187040.1">
    <property type="nucleotide sequence ID" value="NZ_JAFBFC010000003.1"/>
</dbReference>
<proteinExistence type="inferred from homology"/>
<dbReference type="InterPro" id="IPR002549">
    <property type="entry name" value="AI-2E-like"/>
</dbReference>
<evidence type="ECO:0000256" key="6">
    <source>
        <dbReference type="SAM" id="Phobius"/>
    </source>
</evidence>
<dbReference type="Pfam" id="PF01594">
    <property type="entry name" value="AI-2E_transport"/>
    <property type="match status" value="1"/>
</dbReference>
<feature type="transmembrane region" description="Helical" evidence="6">
    <location>
        <begin position="209"/>
        <end position="235"/>
    </location>
</feature>
<comment type="similarity">
    <text evidence="2">Belongs to the autoinducer-2 exporter (AI-2E) (TC 2.A.86) family.</text>
</comment>
<feature type="transmembrane region" description="Helical" evidence="6">
    <location>
        <begin position="270"/>
        <end position="291"/>
    </location>
</feature>
<keyword evidence="4 6" id="KW-1133">Transmembrane helix</keyword>
<evidence type="ECO:0000313" key="7">
    <source>
        <dbReference type="EMBL" id="MBM7703347.1"/>
    </source>
</evidence>
<accession>A0ABS2QWL8</accession>
<keyword evidence="5 6" id="KW-0472">Membrane</keyword>
<feature type="transmembrane region" description="Helical" evidence="6">
    <location>
        <begin position="311"/>
        <end position="337"/>
    </location>
</feature>
<gene>
    <name evidence="7" type="ORF">JOC83_002194</name>
</gene>
<evidence type="ECO:0000256" key="1">
    <source>
        <dbReference type="ARBA" id="ARBA00004141"/>
    </source>
</evidence>
<feature type="transmembrane region" description="Helical" evidence="6">
    <location>
        <begin position="62"/>
        <end position="80"/>
    </location>
</feature>
<feature type="transmembrane region" description="Helical" evidence="6">
    <location>
        <begin position="155"/>
        <end position="178"/>
    </location>
</feature>
<feature type="transmembrane region" description="Helical" evidence="6">
    <location>
        <begin position="241"/>
        <end position="263"/>
    </location>
</feature>
<protein>
    <submittedName>
        <fullName evidence="7">Sporulation integral membrane protein YtvI</fullName>
    </submittedName>
</protein>
<dbReference type="PANTHER" id="PTHR21716">
    <property type="entry name" value="TRANSMEMBRANE PROTEIN"/>
    <property type="match status" value="1"/>
</dbReference>
<dbReference type="PANTHER" id="PTHR21716:SF68">
    <property type="entry name" value="TRANSPORT PROTEIN YTVI-RELATED"/>
    <property type="match status" value="1"/>
</dbReference>